<feature type="compositionally biased region" description="Low complexity" evidence="1">
    <location>
        <begin position="382"/>
        <end position="392"/>
    </location>
</feature>
<sequence length="450" mass="49705">MTNYNMPVTPSPDPSSDMEFPLELPYYGCPFVEAIRRFFLKYATFKGRASRSEFWFFVLFNAIVGTVLNIAKWSLPREAKSFIIFLDVLWELAILIPYIAIAVRRLHDTNKSGTWLFACFGSMIVGLILVISGIGSALFSMASHFDLDMMDDVSTPDLKPAGMGIFLIVLGLLVVLAGSILFIVLMVAPEDPRGVRFDDPRFVMNTGTVGYGPSAAEGFNQQPFNGSYAPGQYSPFPPQGQSQSQAPSPMQPTPQPNPSQQFAQQPVQPYVPAQERTPQDFYSQPSLSSEERAQWVQPQPTNQQPYQDPTQTQAQNPPYQAGARPFNPAMSPSPTPQVPTQFQAPGQSTANASQKPQSFGLSGNQAGQQPAPSMTSDHDSYQQYQQPHFTQQVPEKNPYERKNDDHQQPLAPPQPIHQETFPSMNTGTAQQGGTGDGHANHGKDESQEER</sequence>
<feature type="compositionally biased region" description="Polar residues" evidence="1">
    <location>
        <begin position="296"/>
        <end position="318"/>
    </location>
</feature>
<comment type="caution">
    <text evidence="3">The sequence shown here is derived from an EMBL/GenBank/DDBJ whole genome shotgun (WGS) entry which is preliminary data.</text>
</comment>
<proteinExistence type="predicted"/>
<feature type="compositionally biased region" description="Basic and acidic residues" evidence="1">
    <location>
        <begin position="397"/>
        <end position="407"/>
    </location>
</feature>
<dbReference type="OrthoDB" id="9812349at2"/>
<dbReference type="Pfam" id="PF05656">
    <property type="entry name" value="DUF805"/>
    <property type="match status" value="1"/>
</dbReference>
<dbReference type="PANTHER" id="PTHR34980">
    <property type="entry name" value="INNER MEMBRANE PROTEIN-RELATED-RELATED"/>
    <property type="match status" value="1"/>
</dbReference>
<protein>
    <recommendedName>
        <fullName evidence="5">DUF805 domain-containing protein</fullName>
    </recommendedName>
</protein>
<accession>A0A080N4Q0</accession>
<keyword evidence="2" id="KW-0472">Membrane</keyword>
<name>A0A080N4Q0_9BIFI</name>
<feature type="compositionally biased region" description="Low complexity" evidence="1">
    <location>
        <begin position="258"/>
        <end position="274"/>
    </location>
</feature>
<feature type="compositionally biased region" description="Basic and acidic residues" evidence="1">
    <location>
        <begin position="438"/>
        <end position="450"/>
    </location>
</feature>
<evidence type="ECO:0000313" key="3">
    <source>
        <dbReference type="EMBL" id="KFF31605.1"/>
    </source>
</evidence>
<feature type="region of interest" description="Disordered" evidence="1">
    <location>
        <begin position="214"/>
        <end position="450"/>
    </location>
</feature>
<evidence type="ECO:0000313" key="4">
    <source>
        <dbReference type="Proteomes" id="UP000028730"/>
    </source>
</evidence>
<feature type="transmembrane region" description="Helical" evidence="2">
    <location>
        <begin position="81"/>
        <end position="103"/>
    </location>
</feature>
<dbReference type="AlphaFoldDB" id="A0A080N4Q0"/>
<dbReference type="Proteomes" id="UP000028730">
    <property type="component" value="Unassembled WGS sequence"/>
</dbReference>
<dbReference type="STRING" id="1341695.BBOMB_0989"/>
<dbReference type="PANTHER" id="PTHR34980:SF2">
    <property type="entry name" value="INNER MEMBRANE PROTEIN YHAH-RELATED"/>
    <property type="match status" value="1"/>
</dbReference>
<gene>
    <name evidence="3" type="ORF">BBOMB_0989</name>
</gene>
<dbReference type="InterPro" id="IPR008523">
    <property type="entry name" value="DUF805"/>
</dbReference>
<feature type="transmembrane region" description="Helical" evidence="2">
    <location>
        <begin position="161"/>
        <end position="188"/>
    </location>
</feature>
<keyword evidence="2" id="KW-0812">Transmembrane</keyword>
<reference evidence="3 4" key="1">
    <citation type="journal article" date="2014" name="Appl. Environ. Microbiol.">
        <title>Genomic encyclopedia of type strains of the genus Bifidobacterium.</title>
        <authorList>
            <person name="Milani C."/>
            <person name="Lugli G.A."/>
            <person name="Duranti S."/>
            <person name="Turroni F."/>
            <person name="Bottacini F."/>
            <person name="Mangifesta M."/>
            <person name="Sanchez B."/>
            <person name="Viappiani A."/>
            <person name="Mancabelli L."/>
            <person name="Taminiau B."/>
            <person name="Delcenserie V."/>
            <person name="Barrangou R."/>
            <person name="Margolles A."/>
            <person name="van Sinderen D."/>
            <person name="Ventura M."/>
        </authorList>
    </citation>
    <scope>NUCLEOTIDE SEQUENCE [LARGE SCALE GENOMIC DNA]</scope>
    <source>
        <strain evidence="3 4">DSM 19703</strain>
    </source>
</reference>
<dbReference type="RefSeq" id="WP_052377487.1">
    <property type="nucleotide sequence ID" value="NZ_ATLK01000001.1"/>
</dbReference>
<feature type="compositionally biased region" description="Polar residues" evidence="1">
    <location>
        <begin position="338"/>
        <end position="375"/>
    </location>
</feature>
<feature type="transmembrane region" description="Helical" evidence="2">
    <location>
        <begin position="54"/>
        <end position="75"/>
    </location>
</feature>
<dbReference type="GO" id="GO:0005886">
    <property type="term" value="C:plasma membrane"/>
    <property type="evidence" value="ECO:0007669"/>
    <property type="project" value="TreeGrafter"/>
</dbReference>
<keyword evidence="2" id="KW-1133">Transmembrane helix</keyword>
<feature type="transmembrane region" description="Helical" evidence="2">
    <location>
        <begin position="115"/>
        <end position="141"/>
    </location>
</feature>
<keyword evidence="4" id="KW-1185">Reference proteome</keyword>
<organism evidence="3 4">
    <name type="scientific">Bifidobacterium bombi DSM 19703</name>
    <dbReference type="NCBI Taxonomy" id="1341695"/>
    <lineage>
        <taxon>Bacteria</taxon>
        <taxon>Bacillati</taxon>
        <taxon>Actinomycetota</taxon>
        <taxon>Actinomycetes</taxon>
        <taxon>Bifidobacteriales</taxon>
        <taxon>Bifidobacteriaceae</taxon>
        <taxon>Bifidobacterium</taxon>
    </lineage>
</organism>
<dbReference type="EMBL" id="ATLK01000001">
    <property type="protein sequence ID" value="KFF31605.1"/>
    <property type="molecule type" value="Genomic_DNA"/>
</dbReference>
<evidence type="ECO:0000256" key="1">
    <source>
        <dbReference type="SAM" id="MobiDB-lite"/>
    </source>
</evidence>
<dbReference type="eggNOG" id="COG3152">
    <property type="taxonomic scope" value="Bacteria"/>
</dbReference>
<evidence type="ECO:0000256" key="2">
    <source>
        <dbReference type="SAM" id="Phobius"/>
    </source>
</evidence>
<evidence type="ECO:0008006" key="5">
    <source>
        <dbReference type="Google" id="ProtNLM"/>
    </source>
</evidence>
<feature type="compositionally biased region" description="Low complexity" evidence="1">
    <location>
        <begin position="239"/>
        <end position="248"/>
    </location>
</feature>